<gene>
    <name evidence="1" type="ORF">AVEN_219775_1</name>
</gene>
<evidence type="ECO:0000313" key="2">
    <source>
        <dbReference type="Proteomes" id="UP000499080"/>
    </source>
</evidence>
<organism evidence="1 2">
    <name type="scientific">Araneus ventricosus</name>
    <name type="common">Orbweaver spider</name>
    <name type="synonym">Epeira ventricosa</name>
    <dbReference type="NCBI Taxonomy" id="182803"/>
    <lineage>
        <taxon>Eukaryota</taxon>
        <taxon>Metazoa</taxon>
        <taxon>Ecdysozoa</taxon>
        <taxon>Arthropoda</taxon>
        <taxon>Chelicerata</taxon>
        <taxon>Arachnida</taxon>
        <taxon>Araneae</taxon>
        <taxon>Araneomorphae</taxon>
        <taxon>Entelegynae</taxon>
        <taxon>Araneoidea</taxon>
        <taxon>Araneidae</taxon>
        <taxon>Araneus</taxon>
    </lineage>
</organism>
<dbReference type="EMBL" id="BGPR01011131">
    <property type="protein sequence ID" value="GBN49776.1"/>
    <property type="molecule type" value="Genomic_DNA"/>
</dbReference>
<dbReference type="AlphaFoldDB" id="A0A4Y2PIA5"/>
<sequence>MWAIPMEKTPLVPKGLDFVFRDSHFDSLRYATKPKQNDPYYVAHAQTPHKERRSVIGVRTTYQSQCSKGSENLLTNVPTSHPERRCALKGIRIW</sequence>
<protein>
    <submittedName>
        <fullName evidence="1">Uncharacterized protein</fullName>
    </submittedName>
</protein>
<proteinExistence type="predicted"/>
<dbReference type="Proteomes" id="UP000499080">
    <property type="component" value="Unassembled WGS sequence"/>
</dbReference>
<reference evidence="1 2" key="1">
    <citation type="journal article" date="2019" name="Sci. Rep.">
        <title>Orb-weaving spider Araneus ventricosus genome elucidates the spidroin gene catalogue.</title>
        <authorList>
            <person name="Kono N."/>
            <person name="Nakamura H."/>
            <person name="Ohtoshi R."/>
            <person name="Moran D.A.P."/>
            <person name="Shinohara A."/>
            <person name="Yoshida Y."/>
            <person name="Fujiwara M."/>
            <person name="Mori M."/>
            <person name="Tomita M."/>
            <person name="Arakawa K."/>
        </authorList>
    </citation>
    <scope>NUCLEOTIDE SEQUENCE [LARGE SCALE GENOMIC DNA]</scope>
</reference>
<accession>A0A4Y2PIA5</accession>
<comment type="caution">
    <text evidence="1">The sequence shown here is derived from an EMBL/GenBank/DDBJ whole genome shotgun (WGS) entry which is preliminary data.</text>
</comment>
<keyword evidence="2" id="KW-1185">Reference proteome</keyword>
<name>A0A4Y2PIA5_ARAVE</name>
<evidence type="ECO:0000313" key="1">
    <source>
        <dbReference type="EMBL" id="GBN49776.1"/>
    </source>
</evidence>